<dbReference type="STRING" id="33935.ADM90_03220"/>
<sequence length="365" mass="43133">MNNLMEWDKFEKIYRIYKKKYDIRFCKVTDYDNLIYFIDNYWQKGHIFTKSKRLFDWQHFDKKKERYNFVIAVDKVSNEIHGVIGFIMSSIYDENIEKPIRWGTIWKVRDDVGVKGLGLALKYYFEVNAPAKYVGGLGLSNYSKVINNKLGEQVGKMNLYYILNTEIERFVLIDNVNKENKVPQNIVCKNKSLKEIKPEIFIANSQKYYSHIPEFKSPLYYMNRYAKHPIYNYKFIEINNEHNDAIACLIVRKCEANDSCGLFVVDYIGNGLELDGLYNEFQFLLQKYNAEFISFYEYGLNSEGIVAGGFTNSNSNEIVIPLYFEPFVKKHIDLDYHFYTKEDNVNIVIFKGDADQDRPNKLLKE</sequence>
<keyword evidence="2" id="KW-1185">Reference proteome</keyword>
<comment type="caution">
    <text evidence="1">The sequence shown here is derived from an EMBL/GenBank/DDBJ whole genome shotgun (WGS) entry which is preliminary data.</text>
</comment>
<gene>
    <name evidence="1" type="ORF">ADM90_03220</name>
</gene>
<dbReference type="OrthoDB" id="5570877at2"/>
<dbReference type="PATRIC" id="fig|33935.3.peg.50"/>
<accession>A0A0M9DJW4</accession>
<name>A0A0M9DJW4_9BACI</name>
<protein>
    <submittedName>
        <fullName evidence="1">Uncharacterized protein</fullName>
    </submittedName>
</protein>
<dbReference type="Proteomes" id="UP000037977">
    <property type="component" value="Unassembled WGS sequence"/>
</dbReference>
<evidence type="ECO:0000313" key="2">
    <source>
        <dbReference type="Proteomes" id="UP000037977"/>
    </source>
</evidence>
<reference evidence="1 2" key="1">
    <citation type="submission" date="2015-07" db="EMBL/GenBank/DDBJ databases">
        <title>Genome sequencing project for genomic taxonomy and phylogenomics of Bacillus-like bacteria.</title>
        <authorList>
            <person name="Liu B."/>
            <person name="Wang J."/>
            <person name="Zhu Y."/>
            <person name="Liu G."/>
            <person name="Chen Q."/>
            <person name="Chen Z."/>
            <person name="Che J."/>
            <person name="Ge C."/>
            <person name="Shi H."/>
            <person name="Pan Z."/>
            <person name="Liu X."/>
        </authorList>
    </citation>
    <scope>NUCLEOTIDE SEQUENCE [LARGE SCALE GENOMIC DNA]</scope>
    <source>
        <strain evidence="1 2">DSM 54</strain>
    </source>
</reference>
<dbReference type="AlphaFoldDB" id="A0A0M9DJW4"/>
<evidence type="ECO:0000313" key="1">
    <source>
        <dbReference type="EMBL" id="KOY82369.1"/>
    </source>
</evidence>
<proteinExistence type="predicted"/>
<dbReference type="RefSeq" id="WP_053993623.1">
    <property type="nucleotide sequence ID" value="NZ_CP065643.1"/>
</dbReference>
<dbReference type="EMBL" id="LGCI01000005">
    <property type="protein sequence ID" value="KOY82369.1"/>
    <property type="molecule type" value="Genomic_DNA"/>
</dbReference>
<organism evidence="1 2">
    <name type="scientific">Lysinibacillus macroides</name>
    <dbReference type="NCBI Taxonomy" id="33935"/>
    <lineage>
        <taxon>Bacteria</taxon>
        <taxon>Bacillati</taxon>
        <taxon>Bacillota</taxon>
        <taxon>Bacilli</taxon>
        <taxon>Bacillales</taxon>
        <taxon>Bacillaceae</taxon>
        <taxon>Lysinibacillus</taxon>
    </lineage>
</organism>